<comment type="caution">
    <text evidence="12">The sequence shown here is derived from an EMBL/GenBank/DDBJ whole genome shotgun (WGS) entry which is preliminary data.</text>
</comment>
<evidence type="ECO:0000256" key="10">
    <source>
        <dbReference type="SAM" id="MobiDB-lite"/>
    </source>
</evidence>
<dbReference type="InterPro" id="IPR031127">
    <property type="entry name" value="E3_UB_ligase_RBR"/>
</dbReference>
<dbReference type="SMART" id="SM00647">
    <property type="entry name" value="IBR"/>
    <property type="match status" value="1"/>
</dbReference>
<keyword evidence="3" id="KW-0808">Transferase</keyword>
<dbReference type="PROSITE" id="PS51873">
    <property type="entry name" value="TRIAD"/>
    <property type="match status" value="1"/>
</dbReference>
<protein>
    <recommendedName>
        <fullName evidence="2">RBR-type E3 ubiquitin transferase</fullName>
        <ecNumber evidence="2">2.3.2.31</ecNumber>
    </recommendedName>
</protein>
<dbReference type="GO" id="GO:0061630">
    <property type="term" value="F:ubiquitin protein ligase activity"/>
    <property type="evidence" value="ECO:0007669"/>
    <property type="project" value="UniProtKB-EC"/>
</dbReference>
<dbReference type="OrthoDB" id="9977870at2759"/>
<keyword evidence="9" id="KW-0175">Coiled coil</keyword>
<feature type="region of interest" description="Disordered" evidence="10">
    <location>
        <begin position="266"/>
        <end position="290"/>
    </location>
</feature>
<name>A0A3D8QFS2_9HELO</name>
<feature type="compositionally biased region" description="Polar residues" evidence="10">
    <location>
        <begin position="89"/>
        <end position="103"/>
    </location>
</feature>
<keyword evidence="5" id="KW-0677">Repeat</keyword>
<feature type="compositionally biased region" description="Polar residues" evidence="10">
    <location>
        <begin position="187"/>
        <end position="202"/>
    </location>
</feature>
<feature type="region of interest" description="Disordered" evidence="10">
    <location>
        <begin position="160"/>
        <end position="202"/>
    </location>
</feature>
<keyword evidence="8" id="KW-0862">Zinc</keyword>
<dbReference type="GO" id="GO:0016567">
    <property type="term" value="P:protein ubiquitination"/>
    <property type="evidence" value="ECO:0007669"/>
    <property type="project" value="InterPro"/>
</dbReference>
<proteinExistence type="predicted"/>
<feature type="compositionally biased region" description="Low complexity" evidence="10">
    <location>
        <begin position="266"/>
        <end position="278"/>
    </location>
</feature>
<reference evidence="12 13" key="1">
    <citation type="journal article" date="2018" name="IMA Fungus">
        <title>IMA Genome-F 9: Draft genome sequence of Annulohypoxylon stygium, Aspergillus mulundensis, Berkeleyomyces basicola (syn. Thielaviopsis basicola), Ceratocystis smalleyi, two Cercospora beticola strains, Coleophoma cylindrospora, Fusarium fracticaudum, Phialophora cf. hyalina, and Morchella septimelata.</title>
        <authorList>
            <person name="Wingfield B.D."/>
            <person name="Bills G.F."/>
            <person name="Dong Y."/>
            <person name="Huang W."/>
            <person name="Nel W.J."/>
            <person name="Swalarsk-Parry B.S."/>
            <person name="Vaghefi N."/>
            <person name="Wilken P.M."/>
            <person name="An Z."/>
            <person name="de Beer Z.W."/>
            <person name="De Vos L."/>
            <person name="Chen L."/>
            <person name="Duong T.A."/>
            <person name="Gao Y."/>
            <person name="Hammerbacher A."/>
            <person name="Kikkert J.R."/>
            <person name="Li Y."/>
            <person name="Li H."/>
            <person name="Li K."/>
            <person name="Li Q."/>
            <person name="Liu X."/>
            <person name="Ma X."/>
            <person name="Naidoo K."/>
            <person name="Pethybridge S.J."/>
            <person name="Sun J."/>
            <person name="Steenkamp E.T."/>
            <person name="van der Nest M.A."/>
            <person name="van Wyk S."/>
            <person name="Wingfield M.J."/>
            <person name="Xiong C."/>
            <person name="Yue Q."/>
            <person name="Zhang X."/>
        </authorList>
    </citation>
    <scope>NUCLEOTIDE SEQUENCE [LARGE SCALE GENOMIC DNA]</scope>
    <source>
        <strain evidence="12 13">BP5796</strain>
    </source>
</reference>
<dbReference type="CDD" id="cd20335">
    <property type="entry name" value="BRcat_RBR"/>
    <property type="match status" value="1"/>
</dbReference>
<dbReference type="InterPro" id="IPR002867">
    <property type="entry name" value="IBR_dom"/>
</dbReference>
<dbReference type="Pfam" id="PF01485">
    <property type="entry name" value="IBR"/>
    <property type="match status" value="1"/>
</dbReference>
<gene>
    <name evidence="12" type="ORF">BP5796_11870</name>
</gene>
<feature type="region of interest" description="Disordered" evidence="10">
    <location>
        <begin position="66"/>
        <end position="107"/>
    </location>
</feature>
<evidence type="ECO:0000256" key="7">
    <source>
        <dbReference type="ARBA" id="ARBA00022786"/>
    </source>
</evidence>
<evidence type="ECO:0000259" key="11">
    <source>
        <dbReference type="PROSITE" id="PS51873"/>
    </source>
</evidence>
<keyword evidence="4" id="KW-0479">Metal-binding</keyword>
<keyword evidence="13" id="KW-1185">Reference proteome</keyword>
<keyword evidence="6" id="KW-0863">Zinc-finger</keyword>
<organism evidence="12 13">
    <name type="scientific">Coleophoma crateriformis</name>
    <dbReference type="NCBI Taxonomy" id="565419"/>
    <lineage>
        <taxon>Eukaryota</taxon>
        <taxon>Fungi</taxon>
        <taxon>Dikarya</taxon>
        <taxon>Ascomycota</taxon>
        <taxon>Pezizomycotina</taxon>
        <taxon>Leotiomycetes</taxon>
        <taxon>Helotiales</taxon>
        <taxon>Dermateaceae</taxon>
        <taxon>Coleophoma</taxon>
    </lineage>
</organism>
<feature type="region of interest" description="Disordered" evidence="10">
    <location>
        <begin position="120"/>
        <end position="139"/>
    </location>
</feature>
<dbReference type="EC" id="2.3.2.31" evidence="2"/>
<dbReference type="EMBL" id="PDLN01000019">
    <property type="protein sequence ID" value="RDW60264.1"/>
    <property type="molecule type" value="Genomic_DNA"/>
</dbReference>
<dbReference type="SUPFAM" id="SSF57850">
    <property type="entry name" value="RING/U-box"/>
    <property type="match status" value="1"/>
</dbReference>
<dbReference type="Gene3D" id="1.20.120.1750">
    <property type="match status" value="1"/>
</dbReference>
<dbReference type="PANTHER" id="PTHR11685">
    <property type="entry name" value="RBR FAMILY RING FINGER AND IBR DOMAIN-CONTAINING"/>
    <property type="match status" value="1"/>
</dbReference>
<feature type="compositionally biased region" description="Polar residues" evidence="10">
    <location>
        <begin position="120"/>
        <end position="134"/>
    </location>
</feature>
<sequence length="804" mass="90386">MASTSRLRSPWPSTTGNIAYENYSYAPIDIASSSSGLPTFKITGTNPNEIPRTIPDTWLGVTERLATQPSVPKRPAPHPKSLSSDKRATSQVQIPATGGNQSIPRDYTIAEPRYFLVSEVSSQADRSRSQQPPENNDDELFFDAPTVILQDDSVTVTGSVAQESHGNALQRPDQNNADNNRRPLAQRSGQRTSPARINVSNDPLNAAQAVNWRDLDAPQELIHSNEATSQDIKDLLKPSIARVADQHVQPLELEEPVTYYTASNSASASSLDSGYGSATPEPEKKSKGKKALGGLASLFRRKDGRGAFSVTDAIGSSSTGMVTAFPPVWPSAPIIERKPLAVTNTISSTSAPAVVPESSQESLIFTALTSEAQWPPKCCLNPIPSATIIKHLPADLIDKYETKDMELSTPAAERVYCSRANCNLWIPPKNISKASSLAKCSTCKQKTCSICRGEAHNGQDCPDDPSLRATDTLAEVEGWKKCYSCHAYVEHNTGCRHMTCRCKAEFCYVCGLRWRTCGCSESDLAVVRTRNLARHEAAAAAMARDDAAAMRDAEERELVRLVEEFEREEAERQAREAEQERIEAARRAEEQRRRIEEQRISRVHFQFANFRTELESLHAIQQVLLAERHEFKEDCLRREYENEKESLTLRSTIQEQLFRAESQSRLSDANYRLNREYQARLAEGRKSDETYYQALVTHNKGKEGADERVRTLFQERIAEEQKNFETWYKVRQAQLSALAETESRKMAQLSQAQKLERQKIEKDHFEKRELWTQRCDADVHWVDAVIAERERMLNSMEQEEYARV</sequence>
<dbReference type="Proteomes" id="UP000256328">
    <property type="component" value="Unassembled WGS sequence"/>
</dbReference>
<evidence type="ECO:0000313" key="12">
    <source>
        <dbReference type="EMBL" id="RDW60264.1"/>
    </source>
</evidence>
<evidence type="ECO:0000256" key="9">
    <source>
        <dbReference type="SAM" id="Coils"/>
    </source>
</evidence>
<dbReference type="CDD" id="cd22584">
    <property type="entry name" value="Rcat_RBR_unk"/>
    <property type="match status" value="1"/>
</dbReference>
<keyword evidence="7" id="KW-0833">Ubl conjugation pathway</keyword>
<evidence type="ECO:0000256" key="6">
    <source>
        <dbReference type="ARBA" id="ARBA00022771"/>
    </source>
</evidence>
<evidence type="ECO:0000256" key="3">
    <source>
        <dbReference type="ARBA" id="ARBA00022679"/>
    </source>
</evidence>
<comment type="catalytic activity">
    <reaction evidence="1">
        <text>[E2 ubiquitin-conjugating enzyme]-S-ubiquitinyl-L-cysteine + [acceptor protein]-L-lysine = [E2 ubiquitin-conjugating enzyme]-L-cysteine + [acceptor protein]-N(6)-ubiquitinyl-L-lysine.</text>
        <dbReference type="EC" id="2.3.2.31"/>
    </reaction>
</comment>
<evidence type="ECO:0000256" key="8">
    <source>
        <dbReference type="ARBA" id="ARBA00022833"/>
    </source>
</evidence>
<accession>A0A3D8QFS2</accession>
<dbReference type="AlphaFoldDB" id="A0A3D8QFS2"/>
<dbReference type="InterPro" id="IPR044066">
    <property type="entry name" value="TRIAD_supradom"/>
</dbReference>
<evidence type="ECO:0000256" key="2">
    <source>
        <dbReference type="ARBA" id="ARBA00012251"/>
    </source>
</evidence>
<evidence type="ECO:0000256" key="5">
    <source>
        <dbReference type="ARBA" id="ARBA00022737"/>
    </source>
</evidence>
<evidence type="ECO:0000313" key="13">
    <source>
        <dbReference type="Proteomes" id="UP000256328"/>
    </source>
</evidence>
<feature type="compositionally biased region" description="Polar residues" evidence="10">
    <location>
        <begin position="160"/>
        <end position="178"/>
    </location>
</feature>
<feature type="coiled-coil region" evidence="9">
    <location>
        <begin position="544"/>
        <end position="598"/>
    </location>
</feature>
<feature type="domain" description="RING-type" evidence="11">
    <location>
        <begin position="333"/>
        <end position="523"/>
    </location>
</feature>
<dbReference type="GO" id="GO:0008270">
    <property type="term" value="F:zinc ion binding"/>
    <property type="evidence" value="ECO:0007669"/>
    <property type="project" value="UniProtKB-KW"/>
</dbReference>
<evidence type="ECO:0000256" key="4">
    <source>
        <dbReference type="ARBA" id="ARBA00022723"/>
    </source>
</evidence>
<evidence type="ECO:0000256" key="1">
    <source>
        <dbReference type="ARBA" id="ARBA00001798"/>
    </source>
</evidence>